<dbReference type="OrthoDB" id="5522061at2759"/>
<dbReference type="InterPro" id="IPR036113">
    <property type="entry name" value="Asp/Glu-ADT_sf_sub_c"/>
</dbReference>
<organism evidence="2 3">
    <name type="scientific">Apophysomyces ossiformis</name>
    <dbReference type="NCBI Taxonomy" id="679940"/>
    <lineage>
        <taxon>Eukaryota</taxon>
        <taxon>Fungi</taxon>
        <taxon>Fungi incertae sedis</taxon>
        <taxon>Mucoromycota</taxon>
        <taxon>Mucoromycotina</taxon>
        <taxon>Mucoromycetes</taxon>
        <taxon>Mucorales</taxon>
        <taxon>Mucorineae</taxon>
        <taxon>Mucoraceae</taxon>
        <taxon>Apophysomyces</taxon>
    </lineage>
</organism>
<sequence>MRRLRMPIVKVDQDGLPVEPTWSVKTLLEPANGDVKAITDEQLDHLFRLAQLRPPADHTAREALKRDVKQLSQFTRHIQGQDFGQVEPLTHIWREDIGLCLREDQTKDQADEAKGRDLLRNARQKSGHFYTVPDKVPSMD</sequence>
<dbReference type="GO" id="GO:0006450">
    <property type="term" value="P:regulation of translational fidelity"/>
    <property type="evidence" value="ECO:0007669"/>
    <property type="project" value="InterPro"/>
</dbReference>
<dbReference type="Pfam" id="PF02686">
    <property type="entry name" value="GatC"/>
    <property type="match status" value="1"/>
</dbReference>
<reference evidence="2" key="1">
    <citation type="submission" date="2020-01" db="EMBL/GenBank/DDBJ databases">
        <title>Genome Sequencing of Three Apophysomyces-Like Fungal Strains Confirms a Novel Fungal Genus in the Mucoromycota with divergent Burkholderia-like Endosymbiotic Bacteria.</title>
        <authorList>
            <person name="Stajich J.E."/>
            <person name="Macias A.M."/>
            <person name="Carter-House D."/>
            <person name="Lovett B."/>
            <person name="Kasson L.R."/>
            <person name="Berry K."/>
            <person name="Grigoriev I."/>
            <person name="Chang Y."/>
            <person name="Spatafora J."/>
            <person name="Kasson M.T."/>
        </authorList>
    </citation>
    <scope>NUCLEOTIDE SEQUENCE</scope>
    <source>
        <strain evidence="2">NRRL A-21654</strain>
    </source>
</reference>
<dbReference type="InterPro" id="IPR003837">
    <property type="entry name" value="GatC"/>
</dbReference>
<evidence type="ECO:0000256" key="1">
    <source>
        <dbReference type="SAM" id="MobiDB-lite"/>
    </source>
</evidence>
<evidence type="ECO:0000313" key="3">
    <source>
        <dbReference type="Proteomes" id="UP000605846"/>
    </source>
</evidence>
<dbReference type="EMBL" id="JABAYA010000305">
    <property type="protein sequence ID" value="KAF7721114.1"/>
    <property type="molecule type" value="Genomic_DNA"/>
</dbReference>
<keyword evidence="3" id="KW-1185">Reference proteome</keyword>
<comment type="caution">
    <text evidence="2">The sequence shown here is derived from an EMBL/GenBank/DDBJ whole genome shotgun (WGS) entry which is preliminary data.</text>
</comment>
<dbReference type="SUPFAM" id="SSF141000">
    <property type="entry name" value="Glu-tRNAGln amidotransferase C subunit"/>
    <property type="match status" value="1"/>
</dbReference>
<accession>A0A8H7BFC8</accession>
<feature type="compositionally biased region" description="Basic and acidic residues" evidence="1">
    <location>
        <begin position="106"/>
        <end position="120"/>
    </location>
</feature>
<feature type="region of interest" description="Disordered" evidence="1">
    <location>
        <begin position="106"/>
        <end position="140"/>
    </location>
</feature>
<protein>
    <submittedName>
        <fullName evidence="2">Uncharacterized protein</fullName>
    </submittedName>
</protein>
<gene>
    <name evidence="2" type="ORF">EC973_005398</name>
</gene>
<proteinExistence type="predicted"/>
<name>A0A8H7BFC8_9FUNG</name>
<dbReference type="AlphaFoldDB" id="A0A8H7BFC8"/>
<dbReference type="Proteomes" id="UP000605846">
    <property type="component" value="Unassembled WGS sequence"/>
</dbReference>
<evidence type="ECO:0000313" key="2">
    <source>
        <dbReference type="EMBL" id="KAF7721114.1"/>
    </source>
</evidence>